<reference evidence="3 4" key="1">
    <citation type="submission" date="2019-01" db="EMBL/GenBank/DDBJ databases">
        <title>Draft genome sequence of Psathyrella aberdarensis IHI B618.</title>
        <authorList>
            <person name="Buettner E."/>
            <person name="Kellner H."/>
        </authorList>
    </citation>
    <scope>NUCLEOTIDE SEQUENCE [LARGE SCALE GENOMIC DNA]</scope>
    <source>
        <strain evidence="3 4">IHI B618</strain>
    </source>
</reference>
<keyword evidence="4" id="KW-1185">Reference proteome</keyword>
<organism evidence="3 4">
    <name type="scientific">Candolleomyces aberdarensis</name>
    <dbReference type="NCBI Taxonomy" id="2316362"/>
    <lineage>
        <taxon>Eukaryota</taxon>
        <taxon>Fungi</taxon>
        <taxon>Dikarya</taxon>
        <taxon>Basidiomycota</taxon>
        <taxon>Agaricomycotina</taxon>
        <taxon>Agaricomycetes</taxon>
        <taxon>Agaricomycetidae</taxon>
        <taxon>Agaricales</taxon>
        <taxon>Agaricineae</taxon>
        <taxon>Psathyrellaceae</taxon>
        <taxon>Candolleomyces</taxon>
    </lineage>
</organism>
<name>A0A4Q2DNL3_9AGAR</name>
<feature type="compositionally biased region" description="Basic and acidic residues" evidence="2">
    <location>
        <begin position="27"/>
        <end position="40"/>
    </location>
</feature>
<dbReference type="SUPFAM" id="SSF55753">
    <property type="entry name" value="Actin depolymerizing proteins"/>
    <property type="match status" value="1"/>
</dbReference>
<dbReference type="SMART" id="SM00262">
    <property type="entry name" value="GEL"/>
    <property type="match status" value="1"/>
</dbReference>
<dbReference type="STRING" id="2316362.A0A4Q2DNL3"/>
<evidence type="ECO:0000256" key="2">
    <source>
        <dbReference type="SAM" id="MobiDB-lite"/>
    </source>
</evidence>
<dbReference type="OrthoDB" id="6375767at2759"/>
<dbReference type="InterPro" id="IPR029006">
    <property type="entry name" value="ADF-H/Gelsolin-like_dom_sf"/>
</dbReference>
<feature type="region of interest" description="Disordered" evidence="2">
    <location>
        <begin position="1"/>
        <end position="89"/>
    </location>
</feature>
<dbReference type="EMBL" id="SDEE01000100">
    <property type="protein sequence ID" value="RXW21649.1"/>
    <property type="molecule type" value="Genomic_DNA"/>
</dbReference>
<accession>A0A4Q2DNL3</accession>
<keyword evidence="1" id="KW-0677">Repeat</keyword>
<dbReference type="Gene3D" id="3.40.20.10">
    <property type="entry name" value="Severin"/>
    <property type="match status" value="1"/>
</dbReference>
<evidence type="ECO:0000313" key="3">
    <source>
        <dbReference type="EMBL" id="RXW21649.1"/>
    </source>
</evidence>
<dbReference type="GO" id="GO:0051015">
    <property type="term" value="F:actin filament binding"/>
    <property type="evidence" value="ECO:0007669"/>
    <property type="project" value="InterPro"/>
</dbReference>
<protein>
    <recommendedName>
        <fullName evidence="5">Gelsolin-like domain-containing protein</fullName>
    </recommendedName>
</protein>
<evidence type="ECO:0000313" key="4">
    <source>
        <dbReference type="Proteomes" id="UP000290288"/>
    </source>
</evidence>
<evidence type="ECO:0000256" key="1">
    <source>
        <dbReference type="ARBA" id="ARBA00022737"/>
    </source>
</evidence>
<dbReference type="PANTHER" id="PTHR11977">
    <property type="entry name" value="VILLIN"/>
    <property type="match status" value="1"/>
</dbReference>
<dbReference type="AlphaFoldDB" id="A0A4Q2DNL3"/>
<evidence type="ECO:0008006" key="5">
    <source>
        <dbReference type="Google" id="ProtNLM"/>
    </source>
</evidence>
<sequence>MEVAQALSEHAASKDARSPTSPSQSGAEERGFVVEKEEARSPVMRHTLSPGASEKRKSSYDSFVTLPPLKEEATPAPSPANTFSRTDGRAVAPGQQHSAVIQEQAEVKDSGIVTLVHDDGPLPRVNLSVMFRPATSASPIPADAKPISVEIISIVESNGTTVTQDETIFYDRETLAIIHRCKSASSGLVDTFVWGWLGKHSQFGEVEEKKLHELGRRYGTTPVVVRQCTEPAHLGTRAHWTAENTTMHLVRAVDNVIFIDEHDLSVKNLCSAFSYCLSILGTIYVWYGTGSVPAEREAALAYARSICGEADIVELTQGEDDDNEMFWMILGESPFADADYWRWRKSSLDLNPSVWRVDASKRTNTLLPVEFLLNEVNPCKSVYVVNCIWELFVVVGPNARGRRQDIRLALDIATKYAQQVSSERPYTPTVHAVIFPSQLPLDLKLHVRDVDETILNSGNVPDHMNVVSLDEASEQLAKTSWDRQELKDSDMLPLGLDAFTIAHS</sequence>
<gene>
    <name evidence="3" type="ORF">EST38_g4216</name>
</gene>
<comment type="caution">
    <text evidence="3">The sequence shown here is derived from an EMBL/GenBank/DDBJ whole genome shotgun (WGS) entry which is preliminary data.</text>
</comment>
<dbReference type="Proteomes" id="UP000290288">
    <property type="component" value="Unassembled WGS sequence"/>
</dbReference>
<dbReference type="PANTHER" id="PTHR11977:SF51">
    <property type="entry name" value="PROTEIN FLIGHTLESS-1 HOMOLOG"/>
    <property type="match status" value="1"/>
</dbReference>
<proteinExistence type="predicted"/>
<dbReference type="InterPro" id="IPR007122">
    <property type="entry name" value="Villin/Gelsolin"/>
</dbReference>